<dbReference type="AlphaFoldDB" id="A0A174CCJ2"/>
<evidence type="ECO:0000256" key="1">
    <source>
        <dbReference type="SAM" id="Phobius"/>
    </source>
</evidence>
<gene>
    <name evidence="2" type="ORF">ERS852491_01257</name>
</gene>
<evidence type="ECO:0000313" key="2">
    <source>
        <dbReference type="EMBL" id="CUO09555.1"/>
    </source>
</evidence>
<keyword evidence="1" id="KW-0472">Membrane</keyword>
<dbReference type="RefSeq" id="WP_055151995.1">
    <property type="nucleotide sequence ID" value="NZ_CYZU01000009.1"/>
</dbReference>
<feature type="transmembrane region" description="Helical" evidence="1">
    <location>
        <begin position="234"/>
        <end position="253"/>
    </location>
</feature>
<feature type="transmembrane region" description="Helical" evidence="1">
    <location>
        <begin position="184"/>
        <end position="213"/>
    </location>
</feature>
<dbReference type="Proteomes" id="UP000095544">
    <property type="component" value="Unassembled WGS sequence"/>
</dbReference>
<feature type="transmembrane region" description="Helical" evidence="1">
    <location>
        <begin position="286"/>
        <end position="309"/>
    </location>
</feature>
<keyword evidence="1" id="KW-1133">Transmembrane helix</keyword>
<reference evidence="2 3" key="1">
    <citation type="submission" date="2015-09" db="EMBL/GenBank/DDBJ databases">
        <authorList>
            <consortium name="Pathogen Informatics"/>
        </authorList>
    </citation>
    <scope>NUCLEOTIDE SEQUENCE [LARGE SCALE GENOMIC DNA]</scope>
    <source>
        <strain evidence="2 3">2789STDY5834876</strain>
    </source>
</reference>
<feature type="transmembrane region" description="Helical" evidence="1">
    <location>
        <begin position="383"/>
        <end position="404"/>
    </location>
</feature>
<protein>
    <recommendedName>
        <fullName evidence="4">Membrane protein 6-pyruvoyl-tetrahydropterin synthase-related domain-containing protein</fullName>
    </recommendedName>
</protein>
<dbReference type="EMBL" id="CYZU01000009">
    <property type="protein sequence ID" value="CUO09555.1"/>
    <property type="molecule type" value="Genomic_DNA"/>
</dbReference>
<dbReference type="STRING" id="39482.ERS852491_01257"/>
<sequence length="564" mass="63797">MGKCSQKTKQFHKQKVALMIITIAAVTGFPYLQKGLCGYFPDLMYHMLRIEAVKDALLEGVFPVRIYERFFNGYGYGSPLFYPDIFLIFPALLRILSVPPLAVWKIFALCLTVGTSLTSYFSIKYICRDREFSIAAAFMLMLSQFYLADLCHRVGLSEYLAFIFIPVLIAGIYDFFVYGGRKTWLMGIGFAGLLLSHTIMTFIGVILTVLIFVRMLFVRRENLFLLDMERMRRLFVTAGAVILCTAYFTFPMLEQMISGTFQYMTPWAKVGDYVQPFSTFFRVTGYFSHIAYVGIGIPILILLIVCLFLKKPKNKWTAAFFVGGCGMFLLTTPLFPWEKLNDTILNMIQFPYRFYPYALFFLIVGITMILVKNFPTGVKGRKAVLVFVIAGSVLGGIVQNATIISSEESKQIDAAYLEENTGYVGAGEWLPQGLDPDVTGLTAGKTVKADEELTNQKLRHEGKYYYFTTEDDAHTYILPLMYYKGYEAWLSCGDGSSVRLMLDKSDNSLVRVHNTEGKEGEVRIEYDGTALQKISSIISLVALLGILLYIVISHIKKVNINNTE</sequence>
<organism evidence="2 3">
    <name type="scientific">Faecalicatena contorta</name>
    <dbReference type="NCBI Taxonomy" id="39482"/>
    <lineage>
        <taxon>Bacteria</taxon>
        <taxon>Bacillati</taxon>
        <taxon>Bacillota</taxon>
        <taxon>Clostridia</taxon>
        <taxon>Lachnospirales</taxon>
        <taxon>Lachnospiraceae</taxon>
        <taxon>Faecalicatena</taxon>
    </lineage>
</organism>
<feature type="transmembrane region" description="Helical" evidence="1">
    <location>
        <begin position="534"/>
        <end position="552"/>
    </location>
</feature>
<dbReference type="OrthoDB" id="9784157at2"/>
<feature type="transmembrane region" description="Helical" evidence="1">
    <location>
        <begin position="103"/>
        <end position="126"/>
    </location>
</feature>
<accession>A0A174CCJ2</accession>
<keyword evidence="1" id="KW-0812">Transmembrane</keyword>
<evidence type="ECO:0008006" key="4">
    <source>
        <dbReference type="Google" id="ProtNLM"/>
    </source>
</evidence>
<feature type="transmembrane region" description="Helical" evidence="1">
    <location>
        <begin position="160"/>
        <end position="178"/>
    </location>
</feature>
<feature type="transmembrane region" description="Helical" evidence="1">
    <location>
        <begin position="316"/>
        <end position="334"/>
    </location>
</feature>
<name>A0A174CCJ2_9FIRM</name>
<feature type="transmembrane region" description="Helical" evidence="1">
    <location>
        <begin position="354"/>
        <end position="371"/>
    </location>
</feature>
<evidence type="ECO:0000313" key="3">
    <source>
        <dbReference type="Proteomes" id="UP000095544"/>
    </source>
</evidence>
<proteinExistence type="predicted"/>
<feature type="transmembrane region" description="Helical" evidence="1">
    <location>
        <begin position="80"/>
        <end position="96"/>
    </location>
</feature>